<feature type="domain" description="Indole-3-glycerol phosphate synthase" evidence="17">
    <location>
        <begin position="13"/>
        <end position="258"/>
    </location>
</feature>
<comment type="similarity">
    <text evidence="15">Belongs to the TrpC family.</text>
</comment>
<dbReference type="PANTHER" id="PTHR22854">
    <property type="entry name" value="TRYPTOPHAN BIOSYNTHESIS PROTEIN"/>
    <property type="match status" value="1"/>
</dbReference>
<dbReference type="CDD" id="cd00405">
    <property type="entry name" value="PRAI"/>
    <property type="match status" value="1"/>
</dbReference>
<evidence type="ECO:0000256" key="2">
    <source>
        <dbReference type="ARBA" id="ARBA00001633"/>
    </source>
</evidence>
<dbReference type="InterPro" id="IPR011060">
    <property type="entry name" value="RibuloseP-bd_barrel"/>
</dbReference>
<evidence type="ECO:0000256" key="10">
    <source>
        <dbReference type="ARBA" id="ARBA00023141"/>
    </source>
</evidence>
<evidence type="ECO:0000256" key="5">
    <source>
        <dbReference type="ARBA" id="ARBA00007902"/>
    </source>
</evidence>
<proteinExistence type="inferred from homology"/>
<dbReference type="Gene3D" id="3.20.20.70">
    <property type="entry name" value="Aldolase class I"/>
    <property type="match status" value="2"/>
</dbReference>
<evidence type="ECO:0000259" key="17">
    <source>
        <dbReference type="Pfam" id="PF00218"/>
    </source>
</evidence>
<comment type="function">
    <text evidence="14">Bifunctional enzyme that catalyzes two sequential steps of tryptophan biosynthetic pathway. The first reaction is catalyzed by the isomerase, coded by the TrpF domain; the second reaction is catalyzed by the synthase, coded by the TrpC domain.</text>
</comment>
<evidence type="ECO:0000313" key="20">
    <source>
        <dbReference type="Proteomes" id="UP000194450"/>
    </source>
</evidence>
<comment type="pathway">
    <text evidence="4 15">Amino-acid biosynthesis; L-tryptophan biosynthesis; L-tryptophan from chorismate: step 4/5.</text>
</comment>
<keyword evidence="10 15" id="KW-0057">Aromatic amino acid biosynthesis</keyword>
<dbReference type="GO" id="GO:0000162">
    <property type="term" value="P:L-tryptophan biosynthetic process"/>
    <property type="evidence" value="ECO:0007669"/>
    <property type="project" value="UniProtKB-UniRule"/>
</dbReference>
<comment type="catalytic activity">
    <reaction evidence="2 15">
        <text>1-(2-carboxyphenylamino)-1-deoxy-D-ribulose 5-phosphate + H(+) = (1S,2R)-1-C-(indol-3-yl)glycerol 3-phosphate + CO2 + H2O</text>
        <dbReference type="Rhea" id="RHEA:23476"/>
        <dbReference type="ChEBI" id="CHEBI:15377"/>
        <dbReference type="ChEBI" id="CHEBI:15378"/>
        <dbReference type="ChEBI" id="CHEBI:16526"/>
        <dbReference type="ChEBI" id="CHEBI:58613"/>
        <dbReference type="ChEBI" id="CHEBI:58866"/>
        <dbReference type="EC" id="4.1.1.48"/>
    </reaction>
</comment>
<keyword evidence="8 15" id="KW-0210">Decarboxylase</keyword>
<evidence type="ECO:0000259" key="18">
    <source>
        <dbReference type="Pfam" id="PF00697"/>
    </source>
</evidence>
<evidence type="ECO:0000256" key="14">
    <source>
        <dbReference type="ARBA" id="ARBA00025592"/>
    </source>
</evidence>
<keyword evidence="12 15" id="KW-0456">Lyase</keyword>
<dbReference type="GO" id="GO:0004640">
    <property type="term" value="F:phosphoribosylanthranilate isomerase activity"/>
    <property type="evidence" value="ECO:0007669"/>
    <property type="project" value="UniProtKB-UniRule"/>
</dbReference>
<dbReference type="AlphaFoldDB" id="A0A1Y6F1D4"/>
<evidence type="ECO:0000313" key="19">
    <source>
        <dbReference type="EMBL" id="SMQ68607.1"/>
    </source>
</evidence>
<evidence type="ECO:0000256" key="9">
    <source>
        <dbReference type="ARBA" id="ARBA00022822"/>
    </source>
</evidence>
<dbReference type="EC" id="4.1.1.48" evidence="15"/>
<dbReference type="Pfam" id="PF00697">
    <property type="entry name" value="PRAI"/>
    <property type="match status" value="1"/>
</dbReference>
<dbReference type="PROSITE" id="PS00614">
    <property type="entry name" value="IGPS"/>
    <property type="match status" value="1"/>
</dbReference>
<evidence type="ECO:0000256" key="13">
    <source>
        <dbReference type="ARBA" id="ARBA00023268"/>
    </source>
</evidence>
<comment type="similarity">
    <text evidence="16">Belongs to the TrpF family.</text>
</comment>
<dbReference type="InterPro" id="IPR045186">
    <property type="entry name" value="Indole-3-glycerol_P_synth"/>
</dbReference>
<dbReference type="InterPro" id="IPR013798">
    <property type="entry name" value="Indole-3-glycerol_P_synth_dom"/>
</dbReference>
<dbReference type="EC" id="5.3.1.24" evidence="16"/>
<dbReference type="FunFam" id="3.20.20.70:FF:000024">
    <property type="entry name" value="Indole-3-glycerol phosphate synthase"/>
    <property type="match status" value="1"/>
</dbReference>
<evidence type="ECO:0000256" key="1">
    <source>
        <dbReference type="ARBA" id="ARBA00001164"/>
    </source>
</evidence>
<keyword evidence="11 16" id="KW-0413">Isomerase</keyword>
<gene>
    <name evidence="15" type="primary">trpC</name>
    <name evidence="16" type="synonym">trpF</name>
    <name evidence="19" type="ORF">SAMN06297229_1649</name>
</gene>
<evidence type="ECO:0000256" key="4">
    <source>
        <dbReference type="ARBA" id="ARBA00004696"/>
    </source>
</evidence>
<comment type="pathway">
    <text evidence="3 16">Amino-acid biosynthesis; L-tryptophan biosynthesis; L-tryptophan from chorismate: step 3/5.</text>
</comment>
<name>A0A1Y6F1D4_9GAMM</name>
<dbReference type="EMBL" id="FXWH01000001">
    <property type="protein sequence ID" value="SMQ68607.1"/>
    <property type="molecule type" value="Genomic_DNA"/>
</dbReference>
<sequence length="465" mass="50587">MTEVIAEETILSGIVKQRQQQISELLEHYPRAQLEAQLTPSTRSLREALLAPGSSFILECKKASPSKGLIRADFHPITLAQTYSRYAAAISVLTEHSHFQGCFEYLTAVSQSVSQPVLCKDFITQAEHVLLARYFGADAILLMLSVLDDDSYRELAAVAERYQLDVLTEVSTAEEMQRAKALGAKIIGINNRNLRDLSIDPERSIELSKLAPKDAVLVAESGFNNHAQVRATAPFVDAFLVGSALSAQPNVDQACRELIYGPHKVCGLTRPEDAIAVRSVGAAFGGLIFVPRSKRCVNLAQARAICAAEPALTFVGVFADQPLPEVIAVLQQLNLTHVQLHGHEDATYIQDLRQAVRWPLHVTRALAVDAPLILPQLKADSYLLDNGPGGTGEAFSWSLVDELTDSERLSCSLAGGLNLNNIRAARATGVAGLDINSGAELRPGIKDAGQLRLIFQQLRHYGKEQ</sequence>
<evidence type="ECO:0000256" key="15">
    <source>
        <dbReference type="HAMAP-Rule" id="MF_00134"/>
    </source>
</evidence>
<keyword evidence="7 15" id="KW-0028">Amino-acid biosynthesis</keyword>
<dbReference type="PANTHER" id="PTHR22854:SF2">
    <property type="entry name" value="INDOLE-3-GLYCEROL-PHOSPHATE SYNTHASE"/>
    <property type="match status" value="1"/>
</dbReference>
<comment type="similarity">
    <text evidence="5">In the N-terminal section; belongs to the TrpC family.</text>
</comment>
<keyword evidence="9 15" id="KW-0822">Tryptophan biosynthesis</keyword>
<dbReference type="InterPro" id="IPR001468">
    <property type="entry name" value="Indole-3-GlycerolPSynthase_CS"/>
</dbReference>
<keyword evidence="13" id="KW-0511">Multifunctional enzyme</keyword>
<evidence type="ECO:0000256" key="6">
    <source>
        <dbReference type="ARBA" id="ARBA00009847"/>
    </source>
</evidence>
<dbReference type="SUPFAM" id="SSF51366">
    <property type="entry name" value="Ribulose-phoshate binding barrel"/>
    <property type="match status" value="2"/>
</dbReference>
<dbReference type="InterPro" id="IPR001240">
    <property type="entry name" value="PRAI_dom"/>
</dbReference>
<dbReference type="GO" id="GO:0004425">
    <property type="term" value="F:indole-3-glycerol-phosphate synthase activity"/>
    <property type="evidence" value="ECO:0007669"/>
    <property type="project" value="UniProtKB-UniRule"/>
</dbReference>
<accession>A0A1Y6F1D4</accession>
<dbReference type="CDD" id="cd00331">
    <property type="entry name" value="IGPS"/>
    <property type="match status" value="1"/>
</dbReference>
<dbReference type="UniPathway" id="UPA00035">
    <property type="reaction ID" value="UER00042"/>
</dbReference>
<dbReference type="Pfam" id="PF00218">
    <property type="entry name" value="IGPS"/>
    <property type="match status" value="1"/>
</dbReference>
<evidence type="ECO:0000256" key="12">
    <source>
        <dbReference type="ARBA" id="ARBA00023239"/>
    </source>
</evidence>
<dbReference type="OrthoDB" id="9804217at2"/>
<evidence type="ECO:0000256" key="8">
    <source>
        <dbReference type="ARBA" id="ARBA00022793"/>
    </source>
</evidence>
<organism evidence="19 20">
    <name type="scientific">Pseudidiomarina planktonica</name>
    <dbReference type="NCBI Taxonomy" id="1323738"/>
    <lineage>
        <taxon>Bacteria</taxon>
        <taxon>Pseudomonadati</taxon>
        <taxon>Pseudomonadota</taxon>
        <taxon>Gammaproteobacteria</taxon>
        <taxon>Alteromonadales</taxon>
        <taxon>Idiomarinaceae</taxon>
        <taxon>Pseudidiomarina</taxon>
    </lineage>
</organism>
<reference evidence="20" key="1">
    <citation type="submission" date="2017-04" db="EMBL/GenBank/DDBJ databases">
        <authorList>
            <person name="Varghese N."/>
            <person name="Submissions S."/>
        </authorList>
    </citation>
    <scope>NUCLEOTIDE SEQUENCE [LARGE SCALE GENOMIC DNA]</scope>
</reference>
<evidence type="ECO:0000256" key="3">
    <source>
        <dbReference type="ARBA" id="ARBA00004664"/>
    </source>
</evidence>
<evidence type="ECO:0000256" key="16">
    <source>
        <dbReference type="HAMAP-Rule" id="MF_00135"/>
    </source>
</evidence>
<dbReference type="InterPro" id="IPR013785">
    <property type="entry name" value="Aldolase_TIM"/>
</dbReference>
<feature type="domain" description="N-(5'phosphoribosyl) anthranilate isomerase (PRAI)" evidence="18">
    <location>
        <begin position="264"/>
        <end position="457"/>
    </location>
</feature>
<evidence type="ECO:0000256" key="7">
    <source>
        <dbReference type="ARBA" id="ARBA00022605"/>
    </source>
</evidence>
<dbReference type="NCBIfam" id="NF006945">
    <property type="entry name" value="PRK09427.1"/>
    <property type="match status" value="1"/>
</dbReference>
<comment type="similarity">
    <text evidence="6">In the C-terminal section; belongs to the TrpF family.</text>
</comment>
<keyword evidence="20" id="KW-1185">Reference proteome</keyword>
<dbReference type="HAMAP" id="MF_00134_B">
    <property type="entry name" value="IGPS_B"/>
    <property type="match status" value="1"/>
</dbReference>
<dbReference type="Proteomes" id="UP000194450">
    <property type="component" value="Unassembled WGS sequence"/>
</dbReference>
<dbReference type="HAMAP" id="MF_00135">
    <property type="entry name" value="PRAI"/>
    <property type="match status" value="1"/>
</dbReference>
<protein>
    <recommendedName>
        <fullName evidence="15 16">Multifunctional fusion protein</fullName>
    </recommendedName>
    <domain>
        <recommendedName>
            <fullName evidence="15">Indole-3-glycerol phosphate synthase</fullName>
            <shortName evidence="15">IGPS</shortName>
            <ecNumber evidence="15">4.1.1.48</ecNumber>
        </recommendedName>
    </domain>
    <domain>
        <recommendedName>
            <fullName evidence="16">N-(5'-phosphoribosyl)anthranilate isomerase</fullName>
            <shortName evidence="16">PRAI</shortName>
            <ecNumber evidence="16">5.3.1.24</ecNumber>
        </recommendedName>
    </domain>
</protein>
<comment type="catalytic activity">
    <reaction evidence="1 16">
        <text>N-(5-phospho-beta-D-ribosyl)anthranilate = 1-(2-carboxyphenylamino)-1-deoxy-D-ribulose 5-phosphate</text>
        <dbReference type="Rhea" id="RHEA:21540"/>
        <dbReference type="ChEBI" id="CHEBI:18277"/>
        <dbReference type="ChEBI" id="CHEBI:58613"/>
        <dbReference type="EC" id="5.3.1.24"/>
    </reaction>
</comment>
<dbReference type="RefSeq" id="WP_086434689.1">
    <property type="nucleotide sequence ID" value="NZ_FXWH01000001.1"/>
</dbReference>
<evidence type="ECO:0000256" key="11">
    <source>
        <dbReference type="ARBA" id="ARBA00023235"/>
    </source>
</evidence>